<organism evidence="1 2">
    <name type="scientific">Hymenolepis diminuta</name>
    <name type="common">Rat tapeworm</name>
    <dbReference type="NCBI Taxonomy" id="6216"/>
    <lineage>
        <taxon>Eukaryota</taxon>
        <taxon>Metazoa</taxon>
        <taxon>Spiralia</taxon>
        <taxon>Lophotrochozoa</taxon>
        <taxon>Platyhelminthes</taxon>
        <taxon>Cestoda</taxon>
        <taxon>Eucestoda</taxon>
        <taxon>Cyclophyllidea</taxon>
        <taxon>Hymenolepididae</taxon>
        <taxon>Hymenolepis</taxon>
    </lineage>
</organism>
<evidence type="ECO:0000313" key="1">
    <source>
        <dbReference type="EMBL" id="VUZ54332.1"/>
    </source>
</evidence>
<gene>
    <name evidence="1" type="ORF">WMSIL1_LOCUS12420</name>
</gene>
<dbReference type="Proteomes" id="UP000321570">
    <property type="component" value="Unassembled WGS sequence"/>
</dbReference>
<sequence length="75" mass="8754">MQESESDLSFQRSIQRGSVISSQAKEAEAYRQKEEAFERMDLEQVVESMNKLKEEIVILTMQSKLLLAELKWLCD</sequence>
<evidence type="ECO:0000313" key="2">
    <source>
        <dbReference type="Proteomes" id="UP000321570"/>
    </source>
</evidence>
<reference evidence="1 2" key="1">
    <citation type="submission" date="2019-07" db="EMBL/GenBank/DDBJ databases">
        <authorList>
            <person name="Jastrzebski P J."/>
            <person name="Paukszto L."/>
            <person name="Jastrzebski P J."/>
        </authorList>
    </citation>
    <scope>NUCLEOTIDE SEQUENCE [LARGE SCALE GENOMIC DNA]</scope>
    <source>
        <strain evidence="1 2">WMS-il1</strain>
    </source>
</reference>
<proteinExistence type="predicted"/>
<dbReference type="AlphaFoldDB" id="A0A564Z4H6"/>
<dbReference type="EMBL" id="CABIJS010000632">
    <property type="protein sequence ID" value="VUZ54332.1"/>
    <property type="molecule type" value="Genomic_DNA"/>
</dbReference>
<protein>
    <submittedName>
        <fullName evidence="1">Uncharacterized protein</fullName>
    </submittedName>
</protein>
<name>A0A564Z4H6_HYMDI</name>
<feature type="non-terminal residue" evidence="1">
    <location>
        <position position="75"/>
    </location>
</feature>
<keyword evidence="2" id="KW-1185">Reference proteome</keyword>
<accession>A0A564Z4H6</accession>